<reference evidence="2 3" key="1">
    <citation type="submission" date="2024-08" db="EMBL/GenBank/DDBJ databases">
        <title>Insights into the chromosomal genome structure of Flemingia macrophylla.</title>
        <authorList>
            <person name="Ding Y."/>
            <person name="Zhao Y."/>
            <person name="Bi W."/>
            <person name="Wu M."/>
            <person name="Zhao G."/>
            <person name="Gong Y."/>
            <person name="Li W."/>
            <person name="Zhang P."/>
        </authorList>
    </citation>
    <scope>NUCLEOTIDE SEQUENCE [LARGE SCALE GENOMIC DNA]</scope>
    <source>
        <strain evidence="2">DYQJB</strain>
        <tissue evidence="2">Leaf</tissue>
    </source>
</reference>
<dbReference type="EMBL" id="JBGMDY010000006">
    <property type="protein sequence ID" value="KAL2330601.1"/>
    <property type="molecule type" value="Genomic_DNA"/>
</dbReference>
<protein>
    <submittedName>
        <fullName evidence="2">Uncharacterized protein</fullName>
    </submittedName>
</protein>
<dbReference type="PANTHER" id="PTHR32108">
    <property type="entry name" value="DNA-DIRECTED RNA POLYMERASE SUBUNIT ALPHA"/>
    <property type="match status" value="1"/>
</dbReference>
<feature type="compositionally biased region" description="Basic and acidic residues" evidence="1">
    <location>
        <begin position="135"/>
        <end position="149"/>
    </location>
</feature>
<proteinExistence type="predicted"/>
<keyword evidence="3" id="KW-1185">Reference proteome</keyword>
<sequence>MARHVGEAKDEWLRHIDPPLGFFRLFHFCQNLLRSICISFRMDFTPFVIKCTPTASQKHDQSIQPLVIKLNREEGSNIKPLCIVSPSPFPYELNKAIHWVYDIQTFVSEDISNIAGVGSMTRSGRIYTPSTLQDKAPKEKEKTEEKGNESEEEIDELLKFIRQSEYSIVD</sequence>
<accession>A0ABD1M4E9</accession>
<dbReference type="AlphaFoldDB" id="A0ABD1M4E9"/>
<dbReference type="Proteomes" id="UP001603857">
    <property type="component" value="Unassembled WGS sequence"/>
</dbReference>
<organism evidence="2 3">
    <name type="scientific">Flemingia macrophylla</name>
    <dbReference type="NCBI Taxonomy" id="520843"/>
    <lineage>
        <taxon>Eukaryota</taxon>
        <taxon>Viridiplantae</taxon>
        <taxon>Streptophyta</taxon>
        <taxon>Embryophyta</taxon>
        <taxon>Tracheophyta</taxon>
        <taxon>Spermatophyta</taxon>
        <taxon>Magnoliopsida</taxon>
        <taxon>eudicotyledons</taxon>
        <taxon>Gunneridae</taxon>
        <taxon>Pentapetalae</taxon>
        <taxon>rosids</taxon>
        <taxon>fabids</taxon>
        <taxon>Fabales</taxon>
        <taxon>Fabaceae</taxon>
        <taxon>Papilionoideae</taxon>
        <taxon>50 kb inversion clade</taxon>
        <taxon>NPAAA clade</taxon>
        <taxon>indigoferoid/millettioid clade</taxon>
        <taxon>Phaseoleae</taxon>
        <taxon>Flemingia</taxon>
    </lineage>
</organism>
<evidence type="ECO:0000256" key="1">
    <source>
        <dbReference type="SAM" id="MobiDB-lite"/>
    </source>
</evidence>
<comment type="caution">
    <text evidence="2">The sequence shown here is derived from an EMBL/GenBank/DDBJ whole genome shotgun (WGS) entry which is preliminary data.</text>
</comment>
<evidence type="ECO:0000313" key="3">
    <source>
        <dbReference type="Proteomes" id="UP001603857"/>
    </source>
</evidence>
<evidence type="ECO:0000313" key="2">
    <source>
        <dbReference type="EMBL" id="KAL2330601.1"/>
    </source>
</evidence>
<dbReference type="PANTHER" id="PTHR32108:SF9">
    <property type="entry name" value="REVERSE TRANSCRIPTASE RNASE H-LIKE DOMAIN-CONTAINING PROTEIN"/>
    <property type="match status" value="1"/>
</dbReference>
<gene>
    <name evidence="2" type="ORF">Fmac_018182</name>
</gene>
<feature type="region of interest" description="Disordered" evidence="1">
    <location>
        <begin position="129"/>
        <end position="154"/>
    </location>
</feature>
<name>A0ABD1M4E9_9FABA</name>